<comment type="caution">
    <text evidence="3">The sequence shown here is derived from an EMBL/GenBank/DDBJ whole genome shotgun (WGS) entry which is preliminary data.</text>
</comment>
<feature type="compositionally biased region" description="Basic and acidic residues" evidence="1">
    <location>
        <begin position="1"/>
        <end position="12"/>
    </location>
</feature>
<evidence type="ECO:0000313" key="4">
    <source>
        <dbReference type="Proteomes" id="UP001629113"/>
    </source>
</evidence>
<keyword evidence="2" id="KW-0812">Transmembrane</keyword>
<dbReference type="EMBL" id="JBFCZG010000005">
    <property type="protein sequence ID" value="KAL3422774.1"/>
    <property type="molecule type" value="Genomic_DNA"/>
</dbReference>
<name>A0ABR4PHJ2_9HELO</name>
<organism evidence="3 4">
    <name type="scientific">Phlyctema vagabunda</name>
    <dbReference type="NCBI Taxonomy" id="108571"/>
    <lineage>
        <taxon>Eukaryota</taxon>
        <taxon>Fungi</taxon>
        <taxon>Dikarya</taxon>
        <taxon>Ascomycota</taxon>
        <taxon>Pezizomycotina</taxon>
        <taxon>Leotiomycetes</taxon>
        <taxon>Helotiales</taxon>
        <taxon>Dermateaceae</taxon>
        <taxon>Phlyctema</taxon>
    </lineage>
</organism>
<keyword evidence="2" id="KW-0472">Membrane</keyword>
<feature type="transmembrane region" description="Helical" evidence="2">
    <location>
        <begin position="109"/>
        <end position="128"/>
    </location>
</feature>
<feature type="transmembrane region" description="Helical" evidence="2">
    <location>
        <begin position="227"/>
        <end position="246"/>
    </location>
</feature>
<keyword evidence="4" id="KW-1185">Reference proteome</keyword>
<keyword evidence="2" id="KW-1133">Transmembrane helix</keyword>
<dbReference type="Proteomes" id="UP001629113">
    <property type="component" value="Unassembled WGS sequence"/>
</dbReference>
<reference evidence="3 4" key="1">
    <citation type="submission" date="2024-06" db="EMBL/GenBank/DDBJ databases">
        <title>Complete genome of Phlyctema vagabunda strain 19-DSS-EL-015.</title>
        <authorList>
            <person name="Fiorenzani C."/>
        </authorList>
    </citation>
    <scope>NUCLEOTIDE SEQUENCE [LARGE SCALE GENOMIC DNA]</scope>
    <source>
        <strain evidence="3 4">19-DSS-EL-015</strain>
    </source>
</reference>
<proteinExistence type="predicted"/>
<protein>
    <submittedName>
        <fullName evidence="3">Uncharacterized protein</fullName>
    </submittedName>
</protein>
<evidence type="ECO:0000256" key="1">
    <source>
        <dbReference type="SAM" id="MobiDB-lite"/>
    </source>
</evidence>
<gene>
    <name evidence="3" type="ORF">PVAG01_06930</name>
</gene>
<feature type="transmembrane region" description="Helical" evidence="2">
    <location>
        <begin position="744"/>
        <end position="765"/>
    </location>
</feature>
<sequence>MENPGDNHELHEVPSIVSNHSSGRSGDLRDIETDMNVSLVDGQTNNLDRNHDNPRSWYQETQKVDNQSGIRSTSGSSVWKTWRTPTYAVLAGGNNDEAPKVALGNRPEVFILSFIVHLIPIIISICVIQLSFRRAFLFDVEDQSTGNVKIRQWSIRIDDFLNTLQLLAKIHEILMVSSLSAIVLYITRLHLLGRKGLPFGLLTAGYSVGSVEYIASKGFWISGMNRVFWGFTIFLACCTGYANLLGPSSAIAMIPNLGWWPDNHAYSDRAVKIGFLYNNSALWPLSLSRDNVYPLANGIEGDVCQLDFQTYRSCPIGGFEVLRTWAKAYSNVGIKQTALVVDPESDAKRLLQGDLTKNTNSTSVAISTSLTQNLAVTMSSFWQFLQTRQLPARNITRPKFIVNTEDMIYQPLVQVQCSPRSLPQYDDYLVPLFTYERSINHTEINGFSNAQDTGNKTWELPAGALGPYYLPSGKLLSNSTFLMPEGSVNLTWVDTLSNNDASPSIGAVVITPWSSTGVMENNTQFALAHACTIDARWVPSRVYYDPEVNTVVQHNLTDLTRFRNTRKSASELGISPRIAINPTWADYLNSPVVLNDTDGSTIGSFEAIMREFIIGSGPGNVSGSTNLNAYAFSPAGSLSKENSADRFIQYGYACSETVASVLAMMFTDGLARVSSAQNIIIGEQQPLGNMTAFDLQGFNHFNAFLEATGTNMTMSEWDTAPSQLVIDVQRYGYGYGLNTRTLQFGIAILVIHMLIAIGFLAYTSFRFFCRDGWISGSWGNLVDFAAMLINSEKSHALQNTCAGVDKSSTWTKRVRIREVEDKHIGIVIGDQKSQVFGQVVPGKMYGRYEIRRRRKSV</sequence>
<evidence type="ECO:0000256" key="2">
    <source>
        <dbReference type="SAM" id="Phobius"/>
    </source>
</evidence>
<evidence type="ECO:0000313" key="3">
    <source>
        <dbReference type="EMBL" id="KAL3422774.1"/>
    </source>
</evidence>
<feature type="region of interest" description="Disordered" evidence="1">
    <location>
        <begin position="1"/>
        <end position="29"/>
    </location>
</feature>
<accession>A0ABR4PHJ2</accession>
<feature type="transmembrane region" description="Helical" evidence="2">
    <location>
        <begin position="173"/>
        <end position="191"/>
    </location>
</feature>